<dbReference type="EMBL" id="LRPN01000054">
    <property type="protein sequence ID" value="KWZ82563.1"/>
    <property type="molecule type" value="Genomic_DNA"/>
</dbReference>
<dbReference type="PATRIC" id="fig|1398.22.peg.1735"/>
<dbReference type="AlphaFoldDB" id="A0A133KSJ1"/>
<organism evidence="1 2">
    <name type="scientific">Heyndrickxia coagulans</name>
    <name type="common">Weizmannia coagulans</name>
    <dbReference type="NCBI Taxonomy" id="1398"/>
    <lineage>
        <taxon>Bacteria</taxon>
        <taxon>Bacillati</taxon>
        <taxon>Bacillota</taxon>
        <taxon>Bacilli</taxon>
        <taxon>Bacillales</taxon>
        <taxon>Bacillaceae</taxon>
        <taxon>Heyndrickxia</taxon>
    </lineage>
</organism>
<evidence type="ECO:0000313" key="1">
    <source>
        <dbReference type="EMBL" id="KWZ82563.1"/>
    </source>
</evidence>
<dbReference type="Proteomes" id="UP000070376">
    <property type="component" value="Unassembled WGS sequence"/>
</dbReference>
<name>A0A133KSJ1_HEYCO</name>
<accession>A0A133KSJ1</accession>
<comment type="caution">
    <text evidence="1">The sequence shown here is derived from an EMBL/GenBank/DDBJ whole genome shotgun (WGS) entry which is preliminary data.</text>
</comment>
<proteinExistence type="predicted"/>
<evidence type="ECO:0000313" key="2">
    <source>
        <dbReference type="Proteomes" id="UP000070376"/>
    </source>
</evidence>
<reference evidence="2" key="1">
    <citation type="submission" date="2016-01" db="EMBL/GenBank/DDBJ databases">
        <authorList>
            <person name="Mitreva M."/>
            <person name="Pepin K.H."/>
            <person name="Mihindukulasuriya K.A."/>
            <person name="Fulton R."/>
            <person name="Fronick C."/>
            <person name="O'Laughlin M."/>
            <person name="Miner T."/>
            <person name="Herter B."/>
            <person name="Rosa B.A."/>
            <person name="Cordes M."/>
            <person name="Tomlinson C."/>
            <person name="Wollam A."/>
            <person name="Palsikar V.B."/>
            <person name="Mardis E.R."/>
            <person name="Wilson R.K."/>
        </authorList>
    </citation>
    <scope>NUCLEOTIDE SEQUENCE [LARGE SCALE GENOMIC DNA]</scope>
    <source>
        <strain evidence="2">GED7749B</strain>
    </source>
</reference>
<gene>
    <name evidence="1" type="ORF">HMPREF3213_01727</name>
</gene>
<sequence>MLVVQHGHDDLPKNILIKAKLTYFRFGIPKLNFEYVHARGGRTFYPSPLFIYPPL</sequence>
<protein>
    <submittedName>
        <fullName evidence="1">Uncharacterized protein</fullName>
    </submittedName>
</protein>